<evidence type="ECO:0000256" key="1">
    <source>
        <dbReference type="ARBA" id="ARBA00023054"/>
    </source>
</evidence>
<gene>
    <name evidence="4" type="ORF">ANE_LOCUS14113</name>
</gene>
<comment type="similarity">
    <text evidence="2">Belongs to the NET family.</text>
</comment>
<sequence>MVREEEEKSRWWWFESHKSSNHSQWLHSTLAGSFPLRSTTPLPSSIAQRAETYYKKRPELITIVEDFYRAIRSLEIII</sequence>
<dbReference type="Proteomes" id="UP000489600">
    <property type="component" value="Unassembled WGS sequence"/>
</dbReference>
<keyword evidence="5" id="KW-1185">Reference proteome</keyword>
<dbReference type="Pfam" id="PF07765">
    <property type="entry name" value="KIP1"/>
    <property type="match status" value="1"/>
</dbReference>
<dbReference type="EMBL" id="CABITT030000004">
    <property type="protein sequence ID" value="VVB03669.1"/>
    <property type="molecule type" value="Genomic_DNA"/>
</dbReference>
<evidence type="ECO:0000259" key="3">
    <source>
        <dbReference type="Pfam" id="PF07765"/>
    </source>
</evidence>
<organism evidence="4 5">
    <name type="scientific">Arabis nemorensis</name>
    <dbReference type="NCBI Taxonomy" id="586526"/>
    <lineage>
        <taxon>Eukaryota</taxon>
        <taxon>Viridiplantae</taxon>
        <taxon>Streptophyta</taxon>
        <taxon>Embryophyta</taxon>
        <taxon>Tracheophyta</taxon>
        <taxon>Spermatophyta</taxon>
        <taxon>Magnoliopsida</taxon>
        <taxon>eudicotyledons</taxon>
        <taxon>Gunneridae</taxon>
        <taxon>Pentapetalae</taxon>
        <taxon>rosids</taxon>
        <taxon>malvids</taxon>
        <taxon>Brassicales</taxon>
        <taxon>Brassicaceae</taxon>
        <taxon>Arabideae</taxon>
        <taxon>Arabis</taxon>
    </lineage>
</organism>
<dbReference type="PANTHER" id="PTHR32258:SF28">
    <property type="entry name" value="PROTEIN NETWORKED 3A-RELATED"/>
    <property type="match status" value="1"/>
</dbReference>
<keyword evidence="1" id="KW-0175">Coiled coil</keyword>
<comment type="caution">
    <text evidence="4">The sequence shown here is derived from an EMBL/GenBank/DDBJ whole genome shotgun (WGS) entry which is preliminary data.</text>
</comment>
<evidence type="ECO:0000256" key="2">
    <source>
        <dbReference type="ARBA" id="ARBA00038006"/>
    </source>
</evidence>
<protein>
    <recommendedName>
        <fullName evidence="3">NAB domain-containing protein</fullName>
    </recommendedName>
</protein>
<dbReference type="InterPro" id="IPR051861">
    <property type="entry name" value="NET_actin-binding_domain"/>
</dbReference>
<dbReference type="AlphaFoldDB" id="A0A565BQL7"/>
<dbReference type="PANTHER" id="PTHR32258">
    <property type="entry name" value="PROTEIN NETWORKED 4A"/>
    <property type="match status" value="1"/>
</dbReference>
<dbReference type="InterPro" id="IPR011684">
    <property type="entry name" value="NAB"/>
</dbReference>
<dbReference type="GO" id="GO:0005774">
    <property type="term" value="C:vacuolar membrane"/>
    <property type="evidence" value="ECO:0007669"/>
    <property type="project" value="TreeGrafter"/>
</dbReference>
<dbReference type="GO" id="GO:0003779">
    <property type="term" value="F:actin binding"/>
    <property type="evidence" value="ECO:0007669"/>
    <property type="project" value="InterPro"/>
</dbReference>
<evidence type="ECO:0000313" key="5">
    <source>
        <dbReference type="Proteomes" id="UP000489600"/>
    </source>
</evidence>
<accession>A0A565BQL7</accession>
<evidence type="ECO:0000313" key="4">
    <source>
        <dbReference type="EMBL" id="VVB03669.1"/>
    </source>
</evidence>
<feature type="domain" description="NAB" evidence="3">
    <location>
        <begin position="45"/>
        <end position="74"/>
    </location>
</feature>
<reference evidence="4" key="1">
    <citation type="submission" date="2019-07" db="EMBL/GenBank/DDBJ databases">
        <authorList>
            <person name="Dittberner H."/>
        </authorList>
    </citation>
    <scope>NUCLEOTIDE SEQUENCE [LARGE SCALE GENOMIC DNA]</scope>
</reference>
<proteinExistence type="inferred from homology"/>
<dbReference type="OrthoDB" id="2019833at2759"/>
<name>A0A565BQL7_9BRAS</name>